<evidence type="ECO:0000259" key="2">
    <source>
        <dbReference type="Pfam" id="PF13828"/>
    </source>
</evidence>
<proteinExistence type="predicted"/>
<feature type="domain" description="DUF4190" evidence="2">
    <location>
        <begin position="24"/>
        <end position="86"/>
    </location>
</feature>
<dbReference type="STRING" id="1005944.SAMN05192576_0366"/>
<dbReference type="OrthoDB" id="3733716at2"/>
<keyword evidence="1" id="KW-0812">Transmembrane</keyword>
<dbReference type="RefSeq" id="WP_091027085.1">
    <property type="nucleotide sequence ID" value="NZ_BKAE01000028.1"/>
</dbReference>
<dbReference type="InterPro" id="IPR025241">
    <property type="entry name" value="DUF4190"/>
</dbReference>
<accession>A0A1H0M1A7</accession>
<sequence>MSQQPPLGSPYPGFRPPPPANGHAIAALVLGIVSLTGCSFVTGIPAMVLGRMAKREIAESDGASSGQDLASIGFWLGLVATVIGLLALVGVLLISVLGIYVFDTCGDGRC</sequence>
<reference evidence="3 4" key="1">
    <citation type="submission" date="2016-10" db="EMBL/GenBank/DDBJ databases">
        <authorList>
            <person name="de Groot N.N."/>
        </authorList>
    </citation>
    <scope>NUCLEOTIDE SEQUENCE [LARGE SCALE GENOMIC DNA]</scope>
    <source>
        <strain evidence="3 4">CGMCC 1.11147</strain>
    </source>
</reference>
<keyword evidence="4" id="KW-1185">Reference proteome</keyword>
<organism evidence="3 4">
    <name type="scientific">Nocardioides szechwanensis</name>
    <dbReference type="NCBI Taxonomy" id="1005944"/>
    <lineage>
        <taxon>Bacteria</taxon>
        <taxon>Bacillati</taxon>
        <taxon>Actinomycetota</taxon>
        <taxon>Actinomycetes</taxon>
        <taxon>Propionibacteriales</taxon>
        <taxon>Nocardioidaceae</taxon>
        <taxon>Nocardioides</taxon>
    </lineage>
</organism>
<feature type="transmembrane region" description="Helical" evidence="1">
    <location>
        <begin position="69"/>
        <end position="102"/>
    </location>
</feature>
<name>A0A1H0M1A7_9ACTN</name>
<dbReference type="Pfam" id="PF13828">
    <property type="entry name" value="DUF4190"/>
    <property type="match status" value="1"/>
</dbReference>
<dbReference type="EMBL" id="FNIC01000014">
    <property type="protein sequence ID" value="SDO73986.1"/>
    <property type="molecule type" value="Genomic_DNA"/>
</dbReference>
<evidence type="ECO:0000256" key="1">
    <source>
        <dbReference type="SAM" id="Phobius"/>
    </source>
</evidence>
<evidence type="ECO:0000313" key="3">
    <source>
        <dbReference type="EMBL" id="SDO73986.1"/>
    </source>
</evidence>
<keyword evidence="1" id="KW-1133">Transmembrane helix</keyword>
<dbReference type="Proteomes" id="UP000199004">
    <property type="component" value="Unassembled WGS sequence"/>
</dbReference>
<dbReference type="AlphaFoldDB" id="A0A1H0M1A7"/>
<gene>
    <name evidence="3" type="ORF">SAMN05192576_0366</name>
</gene>
<protein>
    <recommendedName>
        <fullName evidence="2">DUF4190 domain-containing protein</fullName>
    </recommendedName>
</protein>
<keyword evidence="1" id="KW-0472">Membrane</keyword>
<evidence type="ECO:0000313" key="4">
    <source>
        <dbReference type="Proteomes" id="UP000199004"/>
    </source>
</evidence>
<feature type="transmembrane region" description="Helical" evidence="1">
    <location>
        <begin position="24"/>
        <end position="49"/>
    </location>
</feature>